<feature type="compositionally biased region" description="Low complexity" evidence="1">
    <location>
        <begin position="62"/>
        <end position="80"/>
    </location>
</feature>
<name>A0A9P8TBR9_9ASCO</name>
<dbReference type="EMBL" id="JAEUBF010000949">
    <property type="protein sequence ID" value="KAH3673668.1"/>
    <property type="molecule type" value="Genomic_DNA"/>
</dbReference>
<feature type="region of interest" description="Disordered" evidence="1">
    <location>
        <begin position="53"/>
        <end position="80"/>
    </location>
</feature>
<organism evidence="2 3">
    <name type="scientific">Wickerhamomyces mucosus</name>
    <dbReference type="NCBI Taxonomy" id="1378264"/>
    <lineage>
        <taxon>Eukaryota</taxon>
        <taxon>Fungi</taxon>
        <taxon>Dikarya</taxon>
        <taxon>Ascomycota</taxon>
        <taxon>Saccharomycotina</taxon>
        <taxon>Saccharomycetes</taxon>
        <taxon>Phaffomycetales</taxon>
        <taxon>Wickerhamomycetaceae</taxon>
        <taxon>Wickerhamomyces</taxon>
    </lineage>
</organism>
<comment type="caution">
    <text evidence="2">The sequence shown here is derived from an EMBL/GenBank/DDBJ whole genome shotgun (WGS) entry which is preliminary data.</text>
</comment>
<gene>
    <name evidence="2" type="ORF">WICMUC_003571</name>
</gene>
<evidence type="ECO:0000313" key="2">
    <source>
        <dbReference type="EMBL" id="KAH3673668.1"/>
    </source>
</evidence>
<proteinExistence type="predicted"/>
<protein>
    <submittedName>
        <fullName evidence="2">Uncharacterized protein</fullName>
    </submittedName>
</protein>
<accession>A0A9P8TBR9</accession>
<evidence type="ECO:0000256" key="1">
    <source>
        <dbReference type="SAM" id="MobiDB-lite"/>
    </source>
</evidence>
<evidence type="ECO:0000313" key="3">
    <source>
        <dbReference type="Proteomes" id="UP000769528"/>
    </source>
</evidence>
<dbReference type="Proteomes" id="UP000769528">
    <property type="component" value="Unassembled WGS sequence"/>
</dbReference>
<sequence>MYFLKVSASNSSDSISQPGNLLAECGMYKPPSEAPFKAPKTLAPVVVLVKPTSKKTLNGRGASSTASVNSNSPSTSSTPL</sequence>
<reference evidence="2" key="2">
    <citation type="submission" date="2021-01" db="EMBL/GenBank/DDBJ databases">
        <authorList>
            <person name="Schikora-Tamarit M.A."/>
        </authorList>
    </citation>
    <scope>NUCLEOTIDE SEQUENCE</scope>
    <source>
        <strain evidence="2">CBS6341</strain>
    </source>
</reference>
<reference evidence="2" key="1">
    <citation type="journal article" date="2021" name="Open Biol.">
        <title>Shared evolutionary footprints suggest mitochondrial oxidative damage underlies multiple complex I losses in fungi.</title>
        <authorList>
            <person name="Schikora-Tamarit M.A."/>
            <person name="Marcet-Houben M."/>
            <person name="Nosek J."/>
            <person name="Gabaldon T."/>
        </authorList>
    </citation>
    <scope>NUCLEOTIDE SEQUENCE</scope>
    <source>
        <strain evidence="2">CBS6341</strain>
    </source>
</reference>
<keyword evidence="3" id="KW-1185">Reference proteome</keyword>
<dbReference type="AlphaFoldDB" id="A0A9P8TBR9"/>
<dbReference type="OrthoDB" id="10325198at2759"/>